<dbReference type="PANTHER" id="PTHR42885">
    <property type="entry name" value="HISTIDINOL-PHOSPHATE AMINOTRANSFERASE-RELATED"/>
    <property type="match status" value="1"/>
</dbReference>
<keyword evidence="10 14" id="KW-0663">Pyridoxal phosphate</keyword>
<dbReference type="EMBL" id="LR217717">
    <property type="protein sequence ID" value="VFP83542.1"/>
    <property type="molecule type" value="Genomic_DNA"/>
</dbReference>
<feature type="modified residue" description="N6-(pyridoxal phosphate)lysine" evidence="14">
    <location>
        <position position="209"/>
    </location>
</feature>
<comment type="subunit">
    <text evidence="4 14">Homodimer.</text>
</comment>
<reference evidence="16 17" key="1">
    <citation type="submission" date="2019-02" db="EMBL/GenBank/DDBJ databases">
        <authorList>
            <person name="Manzano-Marin A."/>
            <person name="Manzano-Marin A."/>
        </authorList>
    </citation>
    <scope>NUCLEOTIDE SEQUENCE [LARGE SCALE GENOMIC DNA]</scope>
    <source>
        <strain evidence="16 17">BuCilaricifoliae</strain>
    </source>
</reference>
<dbReference type="HAMAP" id="MF_01023">
    <property type="entry name" value="HisC_aminotrans_2"/>
    <property type="match status" value="1"/>
</dbReference>
<comment type="pathway">
    <text evidence="2 14">Amino-acid biosynthesis; L-histidine biosynthesis; L-histidine from 5-phospho-alpha-D-ribose 1-diphosphate: step 7/9.</text>
</comment>
<evidence type="ECO:0000256" key="14">
    <source>
        <dbReference type="HAMAP-Rule" id="MF_01023"/>
    </source>
</evidence>
<keyword evidence="7 14" id="KW-0032">Aminotransferase</keyword>
<dbReference type="PANTHER" id="PTHR42885:SF2">
    <property type="entry name" value="HISTIDINOL-PHOSPHATE AMINOTRANSFERASE"/>
    <property type="match status" value="1"/>
</dbReference>
<dbReference type="GO" id="GO:0000105">
    <property type="term" value="P:L-histidine biosynthetic process"/>
    <property type="evidence" value="ECO:0007669"/>
    <property type="project" value="UniProtKB-UniRule"/>
</dbReference>
<protein>
    <recommendedName>
        <fullName evidence="6 14">Histidinol-phosphate aminotransferase</fullName>
        <ecNumber evidence="5 14">2.6.1.9</ecNumber>
    </recommendedName>
    <alternativeName>
        <fullName evidence="12 14">Imidazole acetol-phosphate transaminase</fullName>
    </alternativeName>
</protein>
<dbReference type="InterPro" id="IPR015422">
    <property type="entry name" value="PyrdxlP-dep_Trfase_small"/>
</dbReference>
<evidence type="ECO:0000256" key="11">
    <source>
        <dbReference type="ARBA" id="ARBA00023102"/>
    </source>
</evidence>
<evidence type="ECO:0000256" key="8">
    <source>
        <dbReference type="ARBA" id="ARBA00022605"/>
    </source>
</evidence>
<keyword evidence="8 14" id="KW-0028">Amino-acid biosynthesis</keyword>
<evidence type="ECO:0000256" key="5">
    <source>
        <dbReference type="ARBA" id="ARBA00012748"/>
    </source>
</evidence>
<dbReference type="CDD" id="cd00609">
    <property type="entry name" value="AAT_like"/>
    <property type="match status" value="1"/>
</dbReference>
<dbReference type="InterPro" id="IPR001917">
    <property type="entry name" value="Aminotrans_II_pyridoxalP_BS"/>
</dbReference>
<evidence type="ECO:0000256" key="3">
    <source>
        <dbReference type="ARBA" id="ARBA00007970"/>
    </source>
</evidence>
<dbReference type="UniPathway" id="UPA00031">
    <property type="reaction ID" value="UER00012"/>
</dbReference>
<comment type="catalytic activity">
    <reaction evidence="13 14">
        <text>L-histidinol phosphate + 2-oxoglutarate = 3-(imidazol-4-yl)-2-oxopropyl phosphate + L-glutamate</text>
        <dbReference type="Rhea" id="RHEA:23744"/>
        <dbReference type="ChEBI" id="CHEBI:16810"/>
        <dbReference type="ChEBI" id="CHEBI:29985"/>
        <dbReference type="ChEBI" id="CHEBI:57766"/>
        <dbReference type="ChEBI" id="CHEBI:57980"/>
        <dbReference type="EC" id="2.6.1.9"/>
    </reaction>
</comment>
<dbReference type="InterPro" id="IPR004839">
    <property type="entry name" value="Aminotransferase_I/II_large"/>
</dbReference>
<evidence type="ECO:0000313" key="16">
    <source>
        <dbReference type="EMBL" id="VFP83542.1"/>
    </source>
</evidence>
<evidence type="ECO:0000256" key="1">
    <source>
        <dbReference type="ARBA" id="ARBA00001933"/>
    </source>
</evidence>
<gene>
    <name evidence="14 16" type="primary">hisC</name>
    <name evidence="16" type="ORF">BUCILAFE3058_071</name>
</gene>
<comment type="cofactor">
    <cofactor evidence="1 14">
        <name>pyridoxal 5'-phosphate</name>
        <dbReference type="ChEBI" id="CHEBI:597326"/>
    </cofactor>
</comment>
<evidence type="ECO:0000256" key="4">
    <source>
        <dbReference type="ARBA" id="ARBA00011738"/>
    </source>
</evidence>
<name>A0A451DB06_9GAMM</name>
<dbReference type="RefSeq" id="WP_154061419.1">
    <property type="nucleotide sequence ID" value="NZ_LR217717.1"/>
</dbReference>
<evidence type="ECO:0000256" key="6">
    <source>
        <dbReference type="ARBA" id="ARBA00018048"/>
    </source>
</evidence>
<organism evidence="16 17">
    <name type="scientific">Buchnera aphidicola</name>
    <name type="common">Cinara laricifoliae</name>
    <dbReference type="NCBI Taxonomy" id="2518977"/>
    <lineage>
        <taxon>Bacteria</taxon>
        <taxon>Pseudomonadati</taxon>
        <taxon>Pseudomonadota</taxon>
        <taxon>Gammaproteobacteria</taxon>
        <taxon>Enterobacterales</taxon>
        <taxon>Erwiniaceae</taxon>
        <taxon>Buchnera</taxon>
    </lineage>
</organism>
<evidence type="ECO:0000256" key="7">
    <source>
        <dbReference type="ARBA" id="ARBA00022576"/>
    </source>
</evidence>
<dbReference type="GO" id="GO:0004400">
    <property type="term" value="F:histidinol-phosphate transaminase activity"/>
    <property type="evidence" value="ECO:0007669"/>
    <property type="project" value="UniProtKB-UniRule"/>
</dbReference>
<proteinExistence type="inferred from homology"/>
<dbReference type="NCBIfam" id="TIGR01141">
    <property type="entry name" value="hisC"/>
    <property type="match status" value="1"/>
</dbReference>
<evidence type="ECO:0000256" key="9">
    <source>
        <dbReference type="ARBA" id="ARBA00022679"/>
    </source>
</evidence>
<comment type="similarity">
    <text evidence="3 14">Belongs to the class-II pyridoxal-phosphate-dependent aminotransferase family. Histidinol-phosphate aminotransferase subfamily.</text>
</comment>
<evidence type="ECO:0000256" key="12">
    <source>
        <dbReference type="ARBA" id="ARBA00030262"/>
    </source>
</evidence>
<evidence type="ECO:0000259" key="15">
    <source>
        <dbReference type="Pfam" id="PF00155"/>
    </source>
</evidence>
<keyword evidence="9 14" id="KW-0808">Transferase</keyword>
<dbReference type="AlphaFoldDB" id="A0A451DB06"/>
<evidence type="ECO:0000313" key="17">
    <source>
        <dbReference type="Proteomes" id="UP000294349"/>
    </source>
</evidence>
<dbReference type="InterPro" id="IPR005861">
    <property type="entry name" value="HisP_aminotrans"/>
</dbReference>
<dbReference type="Proteomes" id="UP000294349">
    <property type="component" value="Chromosome"/>
</dbReference>
<evidence type="ECO:0000256" key="13">
    <source>
        <dbReference type="ARBA" id="ARBA00047481"/>
    </source>
</evidence>
<dbReference type="Gene3D" id="3.90.1150.10">
    <property type="entry name" value="Aspartate Aminotransferase, domain 1"/>
    <property type="match status" value="1"/>
</dbReference>
<dbReference type="Gene3D" id="3.40.640.10">
    <property type="entry name" value="Type I PLP-dependent aspartate aminotransferase-like (Major domain)"/>
    <property type="match status" value="1"/>
</dbReference>
<feature type="domain" description="Aminotransferase class I/classII large" evidence="15">
    <location>
        <begin position="42"/>
        <end position="345"/>
    </location>
</feature>
<evidence type="ECO:0000256" key="10">
    <source>
        <dbReference type="ARBA" id="ARBA00022898"/>
    </source>
</evidence>
<accession>A0A451DB06</accession>
<dbReference type="Pfam" id="PF00155">
    <property type="entry name" value="Aminotran_1_2"/>
    <property type="match status" value="1"/>
</dbReference>
<evidence type="ECO:0000256" key="2">
    <source>
        <dbReference type="ARBA" id="ARBA00005011"/>
    </source>
</evidence>
<dbReference type="SUPFAM" id="SSF53383">
    <property type="entry name" value="PLP-dependent transferases"/>
    <property type="match status" value="1"/>
</dbReference>
<dbReference type="InterPro" id="IPR015421">
    <property type="entry name" value="PyrdxlP-dep_Trfase_major"/>
</dbReference>
<keyword evidence="11 14" id="KW-0368">Histidine biosynthesis</keyword>
<dbReference type="GO" id="GO:0030170">
    <property type="term" value="F:pyridoxal phosphate binding"/>
    <property type="evidence" value="ECO:0007669"/>
    <property type="project" value="InterPro"/>
</dbReference>
<dbReference type="PROSITE" id="PS00599">
    <property type="entry name" value="AA_TRANSFER_CLASS_2"/>
    <property type="match status" value="1"/>
</dbReference>
<dbReference type="OrthoDB" id="9813612at2"/>
<sequence length="354" mass="41192">MKRLIPQHIYTLTPYQSARRIGLIGRTYLNANESPWIKTVKYKHNNLNRYPDFQPHKLLEKYSKYSCVRKENILITRGADEGIEILIRAFCIPKHDKIMFFPPTYDMYAVNADIFNIKKIIIPILSNFQLDLINIKKNICNVKLIYICNPNNPTGNFFLRKDIISILEFIPRNTLLVIDEAYIEYSLDNSFIYELNKYTNLIILRTLSKAFGLASLRCGFVLSNIYIINILKKVLAPYPIATPVSDIAVQSLKSDNIKYVQKNILNILHNKEFLIKKLNCLSCIKNIFPSKTNFILIQFFQSKDIFQYFISHGIIVRDQSHKLGLKNCLRISIGTMDECQDLIAVLYMFEGKKL</sequence>
<dbReference type="EC" id="2.6.1.9" evidence="5 14"/>
<dbReference type="InterPro" id="IPR015424">
    <property type="entry name" value="PyrdxlP-dep_Trfase"/>
</dbReference>